<dbReference type="AlphaFoldDB" id="A0A1G2TXE3"/>
<evidence type="ECO:0000313" key="4">
    <source>
        <dbReference type="EMBL" id="OHB01232.1"/>
    </source>
</evidence>
<keyword evidence="2" id="KW-0808">Transferase</keyword>
<proteinExistence type="inferred from homology"/>
<dbReference type="NCBIfam" id="TIGR04539">
    <property type="entry name" value="tRNA_cyclodipep"/>
    <property type="match status" value="1"/>
</dbReference>
<protein>
    <recommendedName>
        <fullName evidence="3">Cyclodipeptide synthase</fullName>
    </recommendedName>
</protein>
<evidence type="ECO:0000313" key="5">
    <source>
        <dbReference type="Proteomes" id="UP000178404"/>
    </source>
</evidence>
<dbReference type="InterPro" id="IPR030903">
    <property type="entry name" value="CDPS"/>
</dbReference>
<dbReference type="Gene3D" id="3.40.50.11710">
    <property type="entry name" value="Cyclodipeptide synthase"/>
    <property type="match status" value="1"/>
</dbReference>
<evidence type="ECO:0000256" key="1">
    <source>
        <dbReference type="ARBA" id="ARBA00006034"/>
    </source>
</evidence>
<reference evidence="4 5" key="1">
    <citation type="journal article" date="2016" name="Nat. Commun.">
        <title>Thousands of microbial genomes shed light on interconnected biogeochemical processes in an aquifer system.</title>
        <authorList>
            <person name="Anantharaman K."/>
            <person name="Brown C.T."/>
            <person name="Hug L.A."/>
            <person name="Sharon I."/>
            <person name="Castelle C.J."/>
            <person name="Probst A.J."/>
            <person name="Thomas B.C."/>
            <person name="Singh A."/>
            <person name="Wilkins M.J."/>
            <person name="Karaoz U."/>
            <person name="Brodie E.L."/>
            <person name="Williams K.H."/>
            <person name="Hubbard S.S."/>
            <person name="Banfield J.F."/>
        </authorList>
    </citation>
    <scope>NUCLEOTIDE SEQUENCE [LARGE SCALE GENOMIC DNA]</scope>
</reference>
<accession>A0A1G2TXE3</accession>
<comment type="similarity">
    <text evidence="1">Belongs to the CDPS family.</text>
</comment>
<dbReference type="InterPro" id="IPR038622">
    <property type="entry name" value="CDPS_sf"/>
</dbReference>
<name>A0A1G2TXE3_9BACT</name>
<dbReference type="EMBL" id="MHWA01000018">
    <property type="protein sequence ID" value="OHB01232.1"/>
    <property type="molecule type" value="Genomic_DNA"/>
</dbReference>
<evidence type="ECO:0000256" key="3">
    <source>
        <dbReference type="ARBA" id="ARBA00030771"/>
    </source>
</evidence>
<sequence length="229" mass="26801">MELYKIRGGNKEDLENKKYTLSVGISLGNKWFTTENVIELIKWSLQNSKDDVIVYIGDSIHAINLEIKKRTSYEKALLMAEQMGNDFLEQLKAEMPKHFSPEEALKIIFAKWNDLVDDLYKNKVNYLYKLYTSNNDFKNLIENIATEAVINGERKYSPEEIHRLGDYVIEELPHQLNRVQIKGFLYDALVYPFDGKIPELVEKIQKGEVFPEIKENIMDTEPKVFMEVR</sequence>
<evidence type="ECO:0000256" key="2">
    <source>
        <dbReference type="ARBA" id="ARBA00022679"/>
    </source>
</evidence>
<organism evidence="4 5">
    <name type="scientific">Candidatus Zambryskibacteria bacterium RIFCSPLOWO2_01_FULL_35_19</name>
    <dbReference type="NCBI Taxonomy" id="1802757"/>
    <lineage>
        <taxon>Bacteria</taxon>
        <taxon>Candidatus Zambryskiibacteriota</taxon>
    </lineage>
</organism>
<comment type="caution">
    <text evidence="4">The sequence shown here is derived from an EMBL/GenBank/DDBJ whole genome shotgun (WGS) entry which is preliminary data.</text>
</comment>
<gene>
    <name evidence="4" type="ORF">A3A90_00070</name>
</gene>
<dbReference type="Proteomes" id="UP000178404">
    <property type="component" value="Unassembled WGS sequence"/>
</dbReference>
<dbReference type="GO" id="GO:0016755">
    <property type="term" value="F:aminoacyltransferase activity"/>
    <property type="evidence" value="ECO:0007669"/>
    <property type="project" value="InterPro"/>
</dbReference>